<feature type="region of interest" description="Disordered" evidence="7">
    <location>
        <begin position="1"/>
        <end position="56"/>
    </location>
</feature>
<dbReference type="AlphaFoldDB" id="A0A0H5C560"/>
<dbReference type="OrthoDB" id="154356at2759"/>
<keyword evidence="3 6" id="KW-0804">Transcription</keyword>
<evidence type="ECO:0000313" key="10">
    <source>
        <dbReference type="Proteomes" id="UP000038830"/>
    </source>
</evidence>
<dbReference type="PRINTS" id="PR01443">
    <property type="entry name" value="TFIID30KDSUB"/>
</dbReference>
<keyword evidence="4 6" id="KW-0539">Nucleus</keyword>
<evidence type="ECO:0000256" key="1">
    <source>
        <dbReference type="ARBA" id="ARBA00004123"/>
    </source>
</evidence>
<dbReference type="InterPro" id="IPR003923">
    <property type="entry name" value="TAF10"/>
</dbReference>
<evidence type="ECO:0000256" key="5">
    <source>
        <dbReference type="ARBA" id="ARBA00025730"/>
    </source>
</evidence>
<gene>
    <name evidence="8" type="ORF">BN1211_3666</name>
    <name evidence="9" type="ORF">CYBJADRAFT_72642</name>
</gene>
<keyword evidence="9" id="KW-0396">Initiation factor</keyword>
<dbReference type="Pfam" id="PF03540">
    <property type="entry name" value="TAF10"/>
    <property type="match status" value="1"/>
</dbReference>
<evidence type="ECO:0000256" key="2">
    <source>
        <dbReference type="ARBA" id="ARBA00023015"/>
    </source>
</evidence>
<accession>A0A1E4S4D7</accession>
<protein>
    <recommendedName>
        <fullName evidence="6">Transcription initiation factor TFIID subunit 10</fullName>
    </recommendedName>
</protein>
<evidence type="ECO:0000313" key="9">
    <source>
        <dbReference type="EMBL" id="ODV74355.1"/>
    </source>
</evidence>
<name>A0A0H5C560_CYBJN</name>
<dbReference type="CDD" id="cd07982">
    <property type="entry name" value="HFD_TAF10"/>
    <property type="match status" value="1"/>
</dbReference>
<keyword evidence="11" id="KW-1185">Reference proteome</keyword>
<keyword evidence="2 6" id="KW-0805">Transcription regulation</keyword>
<dbReference type="OMA" id="NNPMGTL"/>
<dbReference type="PANTHER" id="PTHR21242:SF0">
    <property type="entry name" value="TRANSCRIPTION INITIATION FACTOR TFIID SUBUNIT 10"/>
    <property type="match status" value="1"/>
</dbReference>
<dbReference type="GO" id="GO:0003743">
    <property type="term" value="F:translation initiation factor activity"/>
    <property type="evidence" value="ECO:0007669"/>
    <property type="project" value="UniProtKB-KW"/>
</dbReference>
<evidence type="ECO:0000256" key="3">
    <source>
        <dbReference type="ARBA" id="ARBA00023163"/>
    </source>
</evidence>
<dbReference type="Proteomes" id="UP000094389">
    <property type="component" value="Unassembled WGS sequence"/>
</dbReference>
<organism evidence="8 10">
    <name type="scientific">Cyberlindnera jadinii (strain ATCC 18201 / CBS 1600 / BCRC 20928 / JCM 3617 / NBRC 0987 / NRRL Y-1542)</name>
    <name type="common">Torula yeast</name>
    <name type="synonym">Candida utilis</name>
    <dbReference type="NCBI Taxonomy" id="983966"/>
    <lineage>
        <taxon>Eukaryota</taxon>
        <taxon>Fungi</taxon>
        <taxon>Dikarya</taxon>
        <taxon>Ascomycota</taxon>
        <taxon>Saccharomycotina</taxon>
        <taxon>Saccharomycetes</taxon>
        <taxon>Phaffomycetales</taxon>
        <taxon>Phaffomycetaceae</taxon>
        <taxon>Cyberlindnera</taxon>
    </lineage>
</organism>
<dbReference type="PIRSF" id="PIRSF017246">
    <property type="entry name" value="TFIID_TAF10"/>
    <property type="match status" value="1"/>
</dbReference>
<dbReference type="GO" id="GO:0005669">
    <property type="term" value="C:transcription factor TFIID complex"/>
    <property type="evidence" value="ECO:0007669"/>
    <property type="project" value="TreeGrafter"/>
</dbReference>
<evidence type="ECO:0000313" key="11">
    <source>
        <dbReference type="Proteomes" id="UP000094389"/>
    </source>
</evidence>
<comment type="similarity">
    <text evidence="5 6">Belongs to the TAF10 family.</text>
</comment>
<comment type="function">
    <text evidence="6">Functions as a component of both the DNA-binding general transcription initiation factor complex TFIID and the transcription coactivator SAGA complex. Binding of TFIID to a promoter (with or without TATA element) is the initial step in pre-initiation complex (PIC) formation. TFIID plays a key role in the regulation of gene expression by RNA polymerase II through different activities such as transcription activator interaction, core promoter recognition and selectivity, TFIIA and TFIIB interaction, chromatin modification (histone acetylation by TAF1), facilitation of DNA opening and initiation of transcription. SAGA acts as a general cofactor required for essentially all RNA polymerase II transcription. At the promoters, SAGA is required for transcription pre-initiation complex (PIC) recruitment. It influences RNA polymerase II transcriptional activity through different activities such as TBP interaction (via core/TAF module) and promoter selectivity, interaction with transcription activators (via Tra1/SPT module), and chromatin modification through histone acetylation (via HAT module) and deubiquitination (via DUB module). SAGA preferentially acetylates histones H3 (to form H3K9ac, H3K14ac, H3K18ac and H3K23ac) and H2B and deubiquitinates histone H2B. SAGA interacts with DNA via upstream activating sequences (UASs).</text>
</comment>
<evidence type="ECO:0000256" key="7">
    <source>
        <dbReference type="SAM" id="MobiDB-lite"/>
    </source>
</evidence>
<evidence type="ECO:0000313" key="8">
    <source>
        <dbReference type="EMBL" id="CEP23148.1"/>
    </source>
</evidence>
<dbReference type="GO" id="GO:0000124">
    <property type="term" value="C:SAGA complex"/>
    <property type="evidence" value="ECO:0007669"/>
    <property type="project" value="TreeGrafter"/>
</dbReference>
<sequence>MPEEPKLDSSNADDVEDVEVEDDEIFNDNVEGAEQQNGDQSMKDADEEPSMKVPELPEFTKKDKTLHEVLSMMEDYYPIIPDAVTDYYLEKNGLECDDIRVKRILALATQKFISDIATDAYEYSRIRSQSAVYNSSNPQARNKALVAGAAGQQMVNSTAGNSSKKVVLTMEDLSSALGEYGLNVSRPDFYR</sequence>
<evidence type="ECO:0000256" key="4">
    <source>
        <dbReference type="ARBA" id="ARBA00023242"/>
    </source>
</evidence>
<dbReference type="PANTHER" id="PTHR21242">
    <property type="entry name" value="TRANSCRIPTION INITIATION FACTOR TFIID SUBUNIT 10"/>
    <property type="match status" value="1"/>
</dbReference>
<evidence type="ECO:0000256" key="6">
    <source>
        <dbReference type="PIRNR" id="PIRNR017246"/>
    </source>
</evidence>
<dbReference type="Proteomes" id="UP000038830">
    <property type="component" value="Unassembled WGS sequence"/>
</dbReference>
<proteinExistence type="inferred from homology"/>
<dbReference type="STRING" id="983966.A0A0H5C560"/>
<keyword evidence="9" id="KW-0648">Protein biosynthesis</keyword>
<dbReference type="GO" id="GO:0016251">
    <property type="term" value="F:RNA polymerase II general transcription initiation factor activity"/>
    <property type="evidence" value="ECO:0007669"/>
    <property type="project" value="TreeGrafter"/>
</dbReference>
<reference evidence="10" key="2">
    <citation type="journal article" date="2015" name="J. Biotechnol.">
        <title>The structure of the Cyberlindnera jadinii genome and its relation to Candida utilis analyzed by the occurrence of single nucleotide polymorphisms.</title>
        <authorList>
            <person name="Rupp O."/>
            <person name="Brinkrolf K."/>
            <person name="Buerth C."/>
            <person name="Kunigo M."/>
            <person name="Schneider J."/>
            <person name="Jaenicke S."/>
            <person name="Goesmann A."/>
            <person name="Puehler A."/>
            <person name="Jaeger K.-E."/>
            <person name="Ernst J.F."/>
        </authorList>
    </citation>
    <scope>NUCLEOTIDE SEQUENCE [LARGE SCALE GENOMIC DNA]</scope>
    <source>
        <strain evidence="10">ATCC 18201 / CBS 1600 / BCRC 20928 / JCM 3617 / NBRC 0987 / NRRL Y-1542</strain>
    </source>
</reference>
<dbReference type="GO" id="GO:1990841">
    <property type="term" value="F:promoter-specific chromatin binding"/>
    <property type="evidence" value="ECO:0007669"/>
    <property type="project" value="TreeGrafter"/>
</dbReference>
<feature type="compositionally biased region" description="Acidic residues" evidence="7">
    <location>
        <begin position="11"/>
        <end position="26"/>
    </location>
</feature>
<comment type="subcellular location">
    <subcellularLocation>
        <location evidence="1 6">Nucleus</location>
    </subcellularLocation>
</comment>
<dbReference type="EMBL" id="KV453928">
    <property type="protein sequence ID" value="ODV74355.1"/>
    <property type="molecule type" value="Genomic_DNA"/>
</dbReference>
<dbReference type="EMBL" id="CDQK01000004">
    <property type="protein sequence ID" value="CEP23148.1"/>
    <property type="molecule type" value="Genomic_DNA"/>
</dbReference>
<accession>A0A0H5C560</accession>
<reference evidence="9 11" key="3">
    <citation type="journal article" date="2016" name="Proc. Natl. Acad. Sci. U.S.A.">
        <title>Comparative genomics of biotechnologically important yeasts.</title>
        <authorList>
            <person name="Riley R."/>
            <person name="Haridas S."/>
            <person name="Wolfe K.H."/>
            <person name="Lopes M.R."/>
            <person name="Hittinger C.T."/>
            <person name="Goeker M."/>
            <person name="Salamov A.A."/>
            <person name="Wisecaver J.H."/>
            <person name="Long T.M."/>
            <person name="Calvey C.H."/>
            <person name="Aerts A.L."/>
            <person name="Barry K.W."/>
            <person name="Choi C."/>
            <person name="Clum A."/>
            <person name="Coughlan A.Y."/>
            <person name="Deshpande S."/>
            <person name="Douglass A.P."/>
            <person name="Hanson S.J."/>
            <person name="Klenk H.-P."/>
            <person name="LaButti K.M."/>
            <person name="Lapidus A."/>
            <person name="Lindquist E.A."/>
            <person name="Lipzen A.M."/>
            <person name="Meier-Kolthoff J.P."/>
            <person name="Ohm R.A."/>
            <person name="Otillar R.P."/>
            <person name="Pangilinan J.L."/>
            <person name="Peng Y."/>
            <person name="Rokas A."/>
            <person name="Rosa C.A."/>
            <person name="Scheuner C."/>
            <person name="Sibirny A.A."/>
            <person name="Slot J.C."/>
            <person name="Stielow J.B."/>
            <person name="Sun H."/>
            <person name="Kurtzman C.P."/>
            <person name="Blackwell M."/>
            <person name="Grigoriev I.V."/>
            <person name="Jeffries T.W."/>
        </authorList>
    </citation>
    <scope>NUCLEOTIDE SEQUENCE [LARGE SCALE GENOMIC DNA]</scope>
    <source>
        <strain evidence="11">ATCC 18201 / CBS 1600 / BCRC 20928 / JCM 3617 / NBRC 0987 / NRRL Y-1542</strain>
        <strain evidence="9">NRRL Y-1542</strain>
    </source>
</reference>
<reference evidence="8" key="1">
    <citation type="submission" date="2014-12" db="EMBL/GenBank/DDBJ databases">
        <authorList>
            <person name="Jaenicke S."/>
        </authorList>
    </citation>
    <scope>NUCLEOTIDE SEQUENCE [LARGE SCALE GENOMIC DNA]</scope>
    <source>
        <strain evidence="8">CBS1600</strain>
    </source>
</reference>
<dbReference type="GO" id="GO:0006367">
    <property type="term" value="P:transcription initiation at RNA polymerase II promoter"/>
    <property type="evidence" value="ECO:0007669"/>
    <property type="project" value="TreeGrafter"/>
</dbReference>